<name>A0A6A6GWR9_VIRVR</name>
<proteinExistence type="predicted"/>
<organism evidence="3 4">
    <name type="scientific">Viridothelium virens</name>
    <name type="common">Speckled blister lichen</name>
    <name type="synonym">Trypethelium virens</name>
    <dbReference type="NCBI Taxonomy" id="1048519"/>
    <lineage>
        <taxon>Eukaryota</taxon>
        <taxon>Fungi</taxon>
        <taxon>Dikarya</taxon>
        <taxon>Ascomycota</taxon>
        <taxon>Pezizomycotina</taxon>
        <taxon>Dothideomycetes</taxon>
        <taxon>Dothideomycetes incertae sedis</taxon>
        <taxon>Trypetheliales</taxon>
        <taxon>Trypetheliaceae</taxon>
        <taxon>Viridothelium</taxon>
    </lineage>
</organism>
<keyword evidence="2" id="KW-1133">Transmembrane helix</keyword>
<feature type="region of interest" description="Disordered" evidence="1">
    <location>
        <begin position="294"/>
        <end position="333"/>
    </location>
</feature>
<reference evidence="3" key="1">
    <citation type="journal article" date="2020" name="Stud. Mycol.">
        <title>101 Dothideomycetes genomes: a test case for predicting lifestyles and emergence of pathogens.</title>
        <authorList>
            <person name="Haridas S."/>
            <person name="Albert R."/>
            <person name="Binder M."/>
            <person name="Bloem J."/>
            <person name="Labutti K."/>
            <person name="Salamov A."/>
            <person name="Andreopoulos B."/>
            <person name="Baker S."/>
            <person name="Barry K."/>
            <person name="Bills G."/>
            <person name="Bluhm B."/>
            <person name="Cannon C."/>
            <person name="Castanera R."/>
            <person name="Culley D."/>
            <person name="Daum C."/>
            <person name="Ezra D."/>
            <person name="Gonzalez J."/>
            <person name="Henrissat B."/>
            <person name="Kuo A."/>
            <person name="Liang C."/>
            <person name="Lipzen A."/>
            <person name="Lutzoni F."/>
            <person name="Magnuson J."/>
            <person name="Mondo S."/>
            <person name="Nolan M."/>
            <person name="Ohm R."/>
            <person name="Pangilinan J."/>
            <person name="Park H.-J."/>
            <person name="Ramirez L."/>
            <person name="Alfaro M."/>
            <person name="Sun H."/>
            <person name="Tritt A."/>
            <person name="Yoshinaga Y."/>
            <person name="Zwiers L.-H."/>
            <person name="Turgeon B."/>
            <person name="Goodwin S."/>
            <person name="Spatafora J."/>
            <person name="Crous P."/>
            <person name="Grigoriev I."/>
        </authorList>
    </citation>
    <scope>NUCLEOTIDE SEQUENCE</scope>
    <source>
        <strain evidence="3">Tuck. ex Michener</strain>
    </source>
</reference>
<dbReference type="GO" id="GO:0070917">
    <property type="term" value="F:inositol phosphoceramide synthase regulator activity"/>
    <property type="evidence" value="ECO:0007669"/>
    <property type="project" value="InterPro"/>
</dbReference>
<feature type="transmembrane region" description="Helical" evidence="2">
    <location>
        <begin position="195"/>
        <end position="219"/>
    </location>
</feature>
<evidence type="ECO:0000313" key="4">
    <source>
        <dbReference type="Proteomes" id="UP000800092"/>
    </source>
</evidence>
<evidence type="ECO:0000256" key="2">
    <source>
        <dbReference type="SAM" id="Phobius"/>
    </source>
</evidence>
<keyword evidence="4" id="KW-1185">Reference proteome</keyword>
<feature type="transmembrane region" description="Helical" evidence="2">
    <location>
        <begin position="86"/>
        <end position="110"/>
    </location>
</feature>
<dbReference type="EMBL" id="ML991846">
    <property type="protein sequence ID" value="KAF2230157.1"/>
    <property type="molecule type" value="Genomic_DNA"/>
</dbReference>
<dbReference type="PANTHER" id="PTHR28077:SF1">
    <property type="entry name" value="INOSITOL PHOSPHORYLCERAMIDE SYNTHASE REGULATORY SUBUNIT KEI1"/>
    <property type="match status" value="1"/>
</dbReference>
<feature type="transmembrane region" description="Helical" evidence="2">
    <location>
        <begin position="21"/>
        <end position="44"/>
    </location>
</feature>
<accession>A0A6A6GWR9</accession>
<dbReference type="InterPro" id="IPR013862">
    <property type="entry name" value="Kei1"/>
</dbReference>
<dbReference type="Proteomes" id="UP000800092">
    <property type="component" value="Unassembled WGS sequence"/>
</dbReference>
<gene>
    <name evidence="3" type="ORF">EV356DRAFT_492451</name>
</gene>
<protein>
    <submittedName>
        <fullName evidence="3">DUF1753-domain-containing protein</fullName>
    </submittedName>
</protein>
<dbReference type="OrthoDB" id="3338076at2759"/>
<keyword evidence="2" id="KW-0812">Transmembrane</keyword>
<dbReference type="GO" id="GO:0006673">
    <property type="term" value="P:inositol phosphoceramide metabolic process"/>
    <property type="evidence" value="ECO:0007669"/>
    <property type="project" value="InterPro"/>
</dbReference>
<feature type="transmembrane region" description="Helical" evidence="2">
    <location>
        <begin position="56"/>
        <end position="74"/>
    </location>
</feature>
<dbReference type="GO" id="GO:0070916">
    <property type="term" value="C:inositol phosphoceramide synthase complex"/>
    <property type="evidence" value="ECO:0007669"/>
    <property type="project" value="TreeGrafter"/>
</dbReference>
<dbReference type="GO" id="GO:0000139">
    <property type="term" value="C:Golgi membrane"/>
    <property type="evidence" value="ECO:0007669"/>
    <property type="project" value="TreeGrafter"/>
</dbReference>
<sequence>MALGRLVPRPKSFLFMSLRTATELITLTLLLNKISGLYGLLAIFTGYSLSSLQLSMYIYSVAALILFTLLVPHIRKQSPLQCLSLAYLTLLDTLINGIYTALFGISWFLVLARHVGPSDSSSTVLGGLTIEDTAGFTAPEVNVSQVDVVAAPAPGALTGQEAVAIGSEGNAPAGAGSAASGSDAFREAVFQSGSVASITVIAMFWALRLYAVLVVFAYARSVLRQHVYATSYSQPGFSLQSGAVDGMAENPFRQGREEGSGWRGALGRALVRVPKDYWLGADADGEWVKGMGGRFQKPVRLEPPGVGERERRRRSGTGPSKPAEELKNLGVAR</sequence>
<dbReference type="Pfam" id="PF08552">
    <property type="entry name" value="Kei1"/>
    <property type="match status" value="1"/>
</dbReference>
<evidence type="ECO:0000256" key="1">
    <source>
        <dbReference type="SAM" id="MobiDB-lite"/>
    </source>
</evidence>
<evidence type="ECO:0000313" key="3">
    <source>
        <dbReference type="EMBL" id="KAF2230157.1"/>
    </source>
</evidence>
<dbReference type="PANTHER" id="PTHR28077">
    <property type="entry name" value="INOSITOL PHOSPHORYLCERAMIDE SYNTHASE REGULATORY SUBUNIT KEI1"/>
    <property type="match status" value="1"/>
</dbReference>
<dbReference type="AlphaFoldDB" id="A0A6A6GWR9"/>
<keyword evidence="2" id="KW-0472">Membrane</keyword>